<dbReference type="InterPro" id="IPR021683">
    <property type="entry name" value="DUF3267"/>
</dbReference>
<evidence type="ECO:0000313" key="3">
    <source>
        <dbReference type="Proteomes" id="UP000196503"/>
    </source>
</evidence>
<dbReference type="Pfam" id="PF11667">
    <property type="entry name" value="DUF3267"/>
    <property type="match status" value="1"/>
</dbReference>
<proteinExistence type="predicted"/>
<protein>
    <recommendedName>
        <fullName evidence="4">DUF3267 domain-containing protein</fullName>
    </recommendedName>
</protein>
<organism evidence="2 3">
    <name type="scientific">Enterococcus cecorum</name>
    <dbReference type="NCBI Taxonomy" id="44008"/>
    <lineage>
        <taxon>Bacteria</taxon>
        <taxon>Bacillati</taxon>
        <taxon>Bacillota</taxon>
        <taxon>Bacilli</taxon>
        <taxon>Lactobacillales</taxon>
        <taxon>Enterococcaceae</taxon>
        <taxon>Enterococcus</taxon>
    </lineage>
</organism>
<gene>
    <name evidence="2" type="ORF">A5869_000640</name>
</gene>
<dbReference type="RefSeq" id="WP_087662924.1">
    <property type="nucleotide sequence ID" value="NZ_NIBL01000001.1"/>
</dbReference>
<dbReference type="EMBL" id="NIBL01000001">
    <property type="protein sequence ID" value="OUZ18992.1"/>
    <property type="molecule type" value="Genomic_DNA"/>
</dbReference>
<keyword evidence="1" id="KW-0812">Transmembrane</keyword>
<keyword evidence="1" id="KW-0472">Membrane</keyword>
<dbReference type="Proteomes" id="UP000196503">
    <property type="component" value="Unassembled WGS sequence"/>
</dbReference>
<keyword evidence="1" id="KW-1133">Transmembrane helix</keyword>
<comment type="caution">
    <text evidence="2">The sequence shown here is derived from an EMBL/GenBank/DDBJ whole genome shotgun (WGS) entry which is preliminary data.</text>
</comment>
<evidence type="ECO:0000313" key="2">
    <source>
        <dbReference type="EMBL" id="OUZ18992.1"/>
    </source>
</evidence>
<evidence type="ECO:0008006" key="4">
    <source>
        <dbReference type="Google" id="ProtNLM"/>
    </source>
</evidence>
<feature type="transmembrane region" description="Helical" evidence="1">
    <location>
        <begin position="130"/>
        <end position="152"/>
    </location>
</feature>
<feature type="transmembrane region" description="Helical" evidence="1">
    <location>
        <begin position="164"/>
        <end position="186"/>
    </location>
</feature>
<accession>A0A200I1K1</accession>
<feature type="transmembrane region" description="Helical" evidence="1">
    <location>
        <begin position="68"/>
        <end position="88"/>
    </location>
</feature>
<sequence length="208" mass="24554">MFQIHYMGKYKDESQLIKNQPYPYQATQFKESDNLNKIFLQGLLIGLPLFIVMFVAGIYRIFSIDYQWVWNFHWLTVGIVYFFLMYPLMIIHEVIHALCFPIQSRKEIWNYLEQGAMFVYCEEKVGKLRFILMSLAPALVLGILPFLIWYVVAPFLSVEVSVCWVLISFTMTASAVGDFVNVYHAIRQVPKQAKIFNYGFHSFWIEEE</sequence>
<reference evidence="2 3" key="1">
    <citation type="submission" date="2017-05" db="EMBL/GenBank/DDBJ databases">
        <title>The Genome Sequence of Enterococcus faecium 2D5_DIV0622.</title>
        <authorList>
            <consortium name="The Broad Institute Genomics Platform"/>
            <consortium name="The Broad Institute Genomic Center for Infectious Diseases"/>
            <person name="Earl A."/>
            <person name="Manson A."/>
            <person name="Schwartman J."/>
            <person name="Gilmore M."/>
            <person name="Abouelleil A."/>
            <person name="Cao P."/>
            <person name="Chapman S."/>
            <person name="Cusick C."/>
            <person name="Shea T."/>
            <person name="Young S."/>
            <person name="Neafsey D."/>
            <person name="Nusbaum C."/>
            <person name="Birren B."/>
        </authorList>
    </citation>
    <scope>NUCLEOTIDE SEQUENCE [LARGE SCALE GENOMIC DNA]</scope>
    <source>
        <strain evidence="2 3">2D5_DIV0622</strain>
    </source>
</reference>
<name>A0A200I1K1_9ENTE</name>
<evidence type="ECO:0000256" key="1">
    <source>
        <dbReference type="SAM" id="Phobius"/>
    </source>
</evidence>
<dbReference type="AlphaFoldDB" id="A0A200I1K1"/>
<feature type="transmembrane region" description="Helical" evidence="1">
    <location>
        <begin position="38"/>
        <end position="62"/>
    </location>
</feature>